<protein>
    <submittedName>
        <fullName evidence="1">Uncharacterized protein</fullName>
    </submittedName>
</protein>
<evidence type="ECO:0000313" key="1">
    <source>
        <dbReference type="EMBL" id="TQN68459.1"/>
    </source>
</evidence>
<dbReference type="Proteomes" id="UP000326340">
    <property type="component" value="Unassembled WGS sequence"/>
</dbReference>
<proteinExistence type="predicted"/>
<accession>A0A5Q4BPC0</accession>
<keyword evidence="2" id="KW-1185">Reference proteome</keyword>
<name>A0A5Q4BPC0_9PEZI</name>
<organism evidence="1 2">
    <name type="scientific">Colletotrichum shisoi</name>
    <dbReference type="NCBI Taxonomy" id="2078593"/>
    <lineage>
        <taxon>Eukaryota</taxon>
        <taxon>Fungi</taxon>
        <taxon>Dikarya</taxon>
        <taxon>Ascomycota</taxon>
        <taxon>Pezizomycotina</taxon>
        <taxon>Sordariomycetes</taxon>
        <taxon>Hypocreomycetidae</taxon>
        <taxon>Glomerellales</taxon>
        <taxon>Glomerellaceae</taxon>
        <taxon>Colletotrichum</taxon>
        <taxon>Colletotrichum destructivum species complex</taxon>
    </lineage>
</organism>
<sequence>MLVRVTIDGDRRRPCLLVLCYSTTHRGVDYIVSQRSSVGSLTVDCFLTPIHGAATDEDTVSLTSLCKRVPVCGAGNLVTQPALSLATVTVVLPPAAPKEVPVLVPPPPQLHSPLSGLGKPALNSKKASAVFKPFTLASTVRVYASQGVGQHLQDA</sequence>
<reference evidence="1 2" key="1">
    <citation type="journal article" date="2019" name="Sci. Rep.">
        <title>Colletotrichum shisoi sp. nov., an anthracnose pathogen of Perilla frutescens in Japan: molecular phylogenetic, morphological and genomic evidence.</title>
        <authorList>
            <person name="Gan P."/>
            <person name="Tsushima A."/>
            <person name="Hiroyama R."/>
            <person name="Narusaka M."/>
            <person name="Takano Y."/>
            <person name="Narusaka Y."/>
            <person name="Kawaradani M."/>
            <person name="Damm U."/>
            <person name="Shirasu K."/>
        </authorList>
    </citation>
    <scope>NUCLEOTIDE SEQUENCE [LARGE SCALE GENOMIC DNA]</scope>
    <source>
        <strain evidence="1 2">PG-2018a</strain>
    </source>
</reference>
<evidence type="ECO:0000313" key="2">
    <source>
        <dbReference type="Proteomes" id="UP000326340"/>
    </source>
</evidence>
<dbReference type="EMBL" id="PUHP01000695">
    <property type="protein sequence ID" value="TQN68459.1"/>
    <property type="molecule type" value="Genomic_DNA"/>
</dbReference>
<comment type="caution">
    <text evidence="1">The sequence shown here is derived from an EMBL/GenBank/DDBJ whole genome shotgun (WGS) entry which is preliminary data.</text>
</comment>
<dbReference type="AlphaFoldDB" id="A0A5Q4BPC0"/>
<gene>
    <name evidence="1" type="ORF">CSHISOI_06978</name>
</gene>